<name>A0A6M3L8P8_9ZZZZ</name>
<reference evidence="1" key="1">
    <citation type="submission" date="2020-03" db="EMBL/GenBank/DDBJ databases">
        <title>The deep terrestrial virosphere.</title>
        <authorList>
            <person name="Holmfeldt K."/>
            <person name="Nilsson E."/>
            <person name="Simone D."/>
            <person name="Lopez-Fernandez M."/>
            <person name="Wu X."/>
            <person name="de Brujin I."/>
            <person name="Lundin D."/>
            <person name="Andersson A."/>
            <person name="Bertilsson S."/>
            <person name="Dopson M."/>
        </authorList>
    </citation>
    <scope>NUCLEOTIDE SEQUENCE</scope>
    <source>
        <strain evidence="1">MM415B03436</strain>
    </source>
</reference>
<proteinExistence type="predicted"/>
<organism evidence="1">
    <name type="scientific">viral metagenome</name>
    <dbReference type="NCBI Taxonomy" id="1070528"/>
    <lineage>
        <taxon>unclassified sequences</taxon>
        <taxon>metagenomes</taxon>
        <taxon>organismal metagenomes</taxon>
    </lineage>
</organism>
<dbReference type="EMBL" id="MT142969">
    <property type="protein sequence ID" value="QJA91196.1"/>
    <property type="molecule type" value="Genomic_DNA"/>
</dbReference>
<dbReference type="AlphaFoldDB" id="A0A6M3L8P8"/>
<accession>A0A6M3L8P8</accession>
<sequence length="117" mass="13366">MNEMSNFAQEMTKRSKAQGKTFTQIVYEFAKECFDKDWKKLKGAILMEEARVFALTKTDLRERLSAFMWFIKENGSAPDLPPLYKSAAWFNPNAVLTDSKVASICMLLGIDEKGDIK</sequence>
<protein>
    <submittedName>
        <fullName evidence="1">Uncharacterized protein</fullName>
    </submittedName>
</protein>
<evidence type="ECO:0000313" key="1">
    <source>
        <dbReference type="EMBL" id="QJA91196.1"/>
    </source>
</evidence>
<gene>
    <name evidence="1" type="ORF">MM415B03436_0003</name>
</gene>